<dbReference type="InterPro" id="IPR036390">
    <property type="entry name" value="WH_DNA-bd_sf"/>
</dbReference>
<evidence type="ECO:0000313" key="3">
    <source>
        <dbReference type="EMBL" id="MPY66502.1"/>
    </source>
</evidence>
<dbReference type="GO" id="GO:0006950">
    <property type="term" value="P:response to stress"/>
    <property type="evidence" value="ECO:0007669"/>
    <property type="project" value="TreeGrafter"/>
</dbReference>
<dbReference type="Proteomes" id="UP000484842">
    <property type="component" value="Unassembled WGS sequence"/>
</dbReference>
<dbReference type="PANTHER" id="PTHR33164:SF57">
    <property type="entry name" value="MARR-FAMILY TRANSCRIPTIONAL REGULATOR"/>
    <property type="match status" value="1"/>
</dbReference>
<protein>
    <submittedName>
        <fullName evidence="3">Winged helix-turn-helix transcriptional regulator</fullName>
    </submittedName>
</protein>
<dbReference type="InterPro" id="IPR036388">
    <property type="entry name" value="WH-like_DNA-bd_sf"/>
</dbReference>
<dbReference type="AlphaFoldDB" id="A0A7X1NVC4"/>
<comment type="caution">
    <text evidence="3">The sequence shown here is derived from an EMBL/GenBank/DDBJ whole genome shotgun (WGS) entry which is preliminary data.</text>
</comment>
<sequence length="195" mass="21337">MRAAPASCTDSLSSRRTVDTSRPPPGSAGPMAQDAALPSSADHLLTDTVQDLYWTLRRLADHATSAVPLPLSEVEVLRHLHQYPGVSVSEIARDLGLQHSNVSATLRSLSARDLIVRRPDERDRRCTRLYPSPTALATRAEIDGAWARALAPFLEELSGEDRDALLGTRPLWKRLAALRPALTKPAAPLLEERRA</sequence>
<evidence type="ECO:0000313" key="4">
    <source>
        <dbReference type="Proteomes" id="UP000484842"/>
    </source>
</evidence>
<evidence type="ECO:0000256" key="1">
    <source>
        <dbReference type="SAM" id="MobiDB-lite"/>
    </source>
</evidence>
<dbReference type="SMART" id="SM00347">
    <property type="entry name" value="HTH_MARR"/>
    <property type="match status" value="1"/>
</dbReference>
<dbReference type="GO" id="GO:0003700">
    <property type="term" value="F:DNA-binding transcription factor activity"/>
    <property type="evidence" value="ECO:0007669"/>
    <property type="project" value="InterPro"/>
</dbReference>
<dbReference type="InterPro" id="IPR039422">
    <property type="entry name" value="MarR/SlyA-like"/>
</dbReference>
<organism evidence="3 4">
    <name type="scientific">Deinococcus terrestris</name>
    <dbReference type="NCBI Taxonomy" id="2651870"/>
    <lineage>
        <taxon>Bacteria</taxon>
        <taxon>Thermotogati</taxon>
        <taxon>Deinococcota</taxon>
        <taxon>Deinococci</taxon>
        <taxon>Deinococcales</taxon>
        <taxon>Deinococcaceae</taxon>
        <taxon>Deinococcus</taxon>
    </lineage>
</organism>
<proteinExistence type="predicted"/>
<evidence type="ECO:0000259" key="2">
    <source>
        <dbReference type="PROSITE" id="PS50995"/>
    </source>
</evidence>
<dbReference type="EMBL" id="WBSL01000002">
    <property type="protein sequence ID" value="MPY66502.1"/>
    <property type="molecule type" value="Genomic_DNA"/>
</dbReference>
<gene>
    <name evidence="3" type="ORF">F8S09_07305</name>
</gene>
<feature type="region of interest" description="Disordered" evidence="1">
    <location>
        <begin position="1"/>
        <end position="37"/>
    </location>
</feature>
<keyword evidence="4" id="KW-1185">Reference proteome</keyword>
<feature type="domain" description="HTH marR-type" evidence="2">
    <location>
        <begin position="42"/>
        <end position="177"/>
    </location>
</feature>
<accession>A0A7X1NVC4</accession>
<reference evidence="3 4" key="1">
    <citation type="submission" date="2019-10" db="EMBL/GenBank/DDBJ databases">
        <title>Deinococcus sp. isolated from soil.</title>
        <authorList>
            <person name="Li Y."/>
            <person name="Wang J."/>
        </authorList>
    </citation>
    <scope>NUCLEOTIDE SEQUENCE [LARGE SCALE GENOMIC DNA]</scope>
    <source>
        <strain evidence="3 4">SDU3-2</strain>
    </source>
</reference>
<dbReference type="Pfam" id="PF12802">
    <property type="entry name" value="MarR_2"/>
    <property type="match status" value="1"/>
</dbReference>
<dbReference type="Gene3D" id="1.10.10.10">
    <property type="entry name" value="Winged helix-like DNA-binding domain superfamily/Winged helix DNA-binding domain"/>
    <property type="match status" value="1"/>
</dbReference>
<dbReference type="PROSITE" id="PS50995">
    <property type="entry name" value="HTH_MARR_2"/>
    <property type="match status" value="1"/>
</dbReference>
<dbReference type="InterPro" id="IPR000835">
    <property type="entry name" value="HTH_MarR-typ"/>
</dbReference>
<name>A0A7X1NVC4_9DEIO</name>
<dbReference type="PANTHER" id="PTHR33164">
    <property type="entry name" value="TRANSCRIPTIONAL REGULATOR, MARR FAMILY"/>
    <property type="match status" value="1"/>
</dbReference>
<dbReference type="SUPFAM" id="SSF46785">
    <property type="entry name" value="Winged helix' DNA-binding domain"/>
    <property type="match status" value="1"/>
</dbReference>